<dbReference type="Proteomes" id="UP000002037">
    <property type="component" value="Unassembled WGS sequence"/>
</dbReference>
<evidence type="ECO:0000256" key="12">
    <source>
        <dbReference type="ARBA" id="ARBA00022989"/>
    </source>
</evidence>
<dbReference type="PIRSF" id="PIRSF037217">
    <property type="entry name" value="Carboxypeptidase_S"/>
    <property type="match status" value="1"/>
</dbReference>
<keyword evidence="5" id="KW-0121">Carboxypeptidase</keyword>
<dbReference type="HOGENOM" id="CLU_021802_11_0_1"/>
<organism evidence="19 20">
    <name type="scientific">Candida tropicalis (strain ATCC MYA-3404 / T1)</name>
    <name type="common">Yeast</name>
    <dbReference type="NCBI Taxonomy" id="294747"/>
    <lineage>
        <taxon>Eukaryota</taxon>
        <taxon>Fungi</taxon>
        <taxon>Dikarya</taxon>
        <taxon>Ascomycota</taxon>
        <taxon>Saccharomycotina</taxon>
        <taxon>Pichiomycetes</taxon>
        <taxon>Debaryomycetaceae</taxon>
        <taxon>Candida/Lodderomyces clade</taxon>
        <taxon>Candida</taxon>
    </lineage>
</organism>
<keyword evidence="9" id="KW-0378">Hydrolase</keyword>
<feature type="binding site" evidence="16">
    <location>
        <position position="608"/>
    </location>
    <ligand>
        <name>Zn(2+)</name>
        <dbReference type="ChEBI" id="CHEBI:29105"/>
        <label>1</label>
    </ligand>
</feature>
<evidence type="ECO:0000256" key="3">
    <source>
        <dbReference type="ARBA" id="ARBA00006247"/>
    </source>
</evidence>
<dbReference type="GO" id="GO:0004181">
    <property type="term" value="F:metallocarboxypeptidase activity"/>
    <property type="evidence" value="ECO:0007669"/>
    <property type="project" value="InterPro"/>
</dbReference>
<dbReference type="GO" id="GO:0046872">
    <property type="term" value="F:metal ion binding"/>
    <property type="evidence" value="ECO:0007669"/>
    <property type="project" value="UniProtKB-KW"/>
</dbReference>
<feature type="transmembrane region" description="Helical" evidence="17">
    <location>
        <begin position="26"/>
        <end position="47"/>
    </location>
</feature>
<dbReference type="SUPFAM" id="SSF53187">
    <property type="entry name" value="Zn-dependent exopeptidases"/>
    <property type="match status" value="1"/>
</dbReference>
<feature type="binding site" evidence="16">
    <location>
        <position position="260"/>
    </location>
    <ligand>
        <name>Zn(2+)</name>
        <dbReference type="ChEBI" id="CHEBI:29105"/>
        <label>1</label>
    </ligand>
</feature>
<keyword evidence="20" id="KW-1185">Reference proteome</keyword>
<dbReference type="KEGG" id="ctp:CTRG_00287"/>
<sequence>MRIRQIKQAKKKKEEESCVARPWRRLFFFFFFSKLLFLFIKITLFHLSDISFILQQHLKLNMVALPLDEDFRSGKKKYILYGSIALAAVLVTLFSTNLFNYLKIALTPIPTESTLCPLQKPIAPESFYKDNSTVLEILHDKKYKKNSIKRLSGAIQIDTQIFDKQPEVDDAPEVWKKFAKFHDYLEETFPLVYKNLEVTKVNTYGLVYSWKGTDKGLKPLLLTAHQDTVPIQKETLGQWTYPPLEGHYDGEFIYGRGAADCKNVLIAILETLEILLSKGYEPKRSIVAAFGFDEEASGIIGASHIGKYLEKTYGKDSFYALIDEGPGVTTDALTKAIFATPGTGEKGYVDIQVELTTPGGHSSIPPDHTSIGIISELSYLIEKDPYSPILTERNPILNYAQCIALHDPKNKIPSAMKKTILRAGYDKFANSILVDELSKNRLTKYLVRTSQAIDIINGGEKANALPENTKILVNHRVAIESTVEEVKEHFVSRVVEVAKRHNLSVVAYDKDIHRFEKDSGMFNVTVHSSPLDAAPVTPTNDTVWSYLAGVTRHVYEDLVFPNITYPIVTAPAIMTGNTDTRHYWNLTRNIFRFTPAFIGDFIGDTHIHSVDEKLPFDSHLQLQAWFYEYIQAIDSAKADN</sequence>
<evidence type="ECO:0000256" key="16">
    <source>
        <dbReference type="PIRSR" id="PIRSR037217-2"/>
    </source>
</evidence>
<evidence type="ECO:0000256" key="1">
    <source>
        <dbReference type="ARBA" id="ARBA00001947"/>
    </source>
</evidence>
<dbReference type="GO" id="GO:0000328">
    <property type="term" value="C:fungal-type vacuole lumen"/>
    <property type="evidence" value="ECO:0007669"/>
    <property type="project" value="TreeGrafter"/>
</dbReference>
<feature type="transmembrane region" description="Helical" evidence="17">
    <location>
        <begin position="78"/>
        <end position="99"/>
    </location>
</feature>
<evidence type="ECO:0000256" key="8">
    <source>
        <dbReference type="ARBA" id="ARBA00022723"/>
    </source>
</evidence>
<keyword evidence="10 16" id="KW-0862">Zinc</keyword>
<keyword evidence="14" id="KW-0325">Glycoprotein</keyword>
<dbReference type="VEuPathDB" id="FungiDB:CTRG_00287"/>
<dbReference type="Gene3D" id="3.40.630.10">
    <property type="entry name" value="Zn peptidases"/>
    <property type="match status" value="1"/>
</dbReference>
<dbReference type="GO" id="GO:0016020">
    <property type="term" value="C:membrane"/>
    <property type="evidence" value="ECO:0007669"/>
    <property type="project" value="UniProtKB-SubCell"/>
</dbReference>
<keyword evidence="8 16" id="KW-0479">Metal-binding</keyword>
<dbReference type="OrthoDB" id="3064516at2759"/>
<dbReference type="AlphaFoldDB" id="C5M2J8"/>
<keyword evidence="12 17" id="KW-1133">Transmembrane helix</keyword>
<feature type="binding site" evidence="16">
    <location>
        <position position="260"/>
    </location>
    <ligand>
        <name>Zn(2+)</name>
        <dbReference type="ChEBI" id="CHEBI:29105"/>
        <label>2</label>
    </ligand>
</feature>
<evidence type="ECO:0000256" key="15">
    <source>
        <dbReference type="PIRSR" id="PIRSR037217-1"/>
    </source>
</evidence>
<feature type="binding site" evidence="16">
    <location>
        <position position="295"/>
    </location>
    <ligand>
        <name>Zn(2+)</name>
        <dbReference type="ChEBI" id="CHEBI:29105"/>
        <label>1</label>
    </ligand>
</feature>
<evidence type="ECO:0000256" key="17">
    <source>
        <dbReference type="SAM" id="Phobius"/>
    </source>
</evidence>
<dbReference type="Gene3D" id="1.10.150.900">
    <property type="match status" value="1"/>
</dbReference>
<dbReference type="RefSeq" id="XP_002545506.1">
    <property type="nucleotide sequence ID" value="XM_002545460.1"/>
</dbReference>
<evidence type="ECO:0000256" key="13">
    <source>
        <dbReference type="ARBA" id="ARBA00023136"/>
    </source>
</evidence>
<feature type="active site" evidence="15">
    <location>
        <position position="227"/>
    </location>
</feature>
<keyword evidence="7 17" id="KW-0812">Transmembrane</keyword>
<feature type="binding site" evidence="16">
    <location>
        <position position="323"/>
    </location>
    <ligand>
        <name>Zn(2+)</name>
        <dbReference type="ChEBI" id="CHEBI:29105"/>
        <label>2</label>
    </ligand>
</feature>
<evidence type="ECO:0000256" key="10">
    <source>
        <dbReference type="ARBA" id="ARBA00022833"/>
    </source>
</evidence>
<evidence type="ECO:0000256" key="7">
    <source>
        <dbReference type="ARBA" id="ARBA00022692"/>
    </source>
</evidence>
<evidence type="ECO:0000256" key="14">
    <source>
        <dbReference type="ARBA" id="ARBA00023180"/>
    </source>
</evidence>
<gene>
    <name evidence="19" type="ORF">CTRG_00287</name>
</gene>
<dbReference type="InterPro" id="IPR002933">
    <property type="entry name" value="Peptidase_M20"/>
</dbReference>
<dbReference type="PROSITE" id="PS00758">
    <property type="entry name" value="ARGE_DAPE_CPG2_1"/>
    <property type="match status" value="1"/>
</dbReference>
<evidence type="ECO:0000256" key="2">
    <source>
        <dbReference type="ARBA" id="ARBA00004167"/>
    </source>
</evidence>
<comment type="subcellular location">
    <subcellularLocation>
        <location evidence="2">Membrane</location>
        <topology evidence="2">Single-pass membrane protein</topology>
    </subcellularLocation>
</comment>
<proteinExistence type="inferred from homology"/>
<evidence type="ECO:0000256" key="11">
    <source>
        <dbReference type="ARBA" id="ARBA00022843"/>
    </source>
</evidence>
<evidence type="ECO:0000256" key="4">
    <source>
        <dbReference type="ARBA" id="ARBA00022499"/>
    </source>
</evidence>
<reference evidence="19 20" key="1">
    <citation type="journal article" date="2009" name="Nature">
        <title>Evolution of pathogenicity and sexual reproduction in eight Candida genomes.</title>
        <authorList>
            <person name="Butler G."/>
            <person name="Rasmussen M.D."/>
            <person name="Lin M.F."/>
            <person name="Santos M.A."/>
            <person name="Sakthikumar S."/>
            <person name="Munro C.A."/>
            <person name="Rheinbay E."/>
            <person name="Grabherr M."/>
            <person name="Forche A."/>
            <person name="Reedy J.L."/>
            <person name="Agrafioti I."/>
            <person name="Arnaud M.B."/>
            <person name="Bates S."/>
            <person name="Brown A.J."/>
            <person name="Brunke S."/>
            <person name="Costanzo M.C."/>
            <person name="Fitzpatrick D.A."/>
            <person name="de Groot P.W."/>
            <person name="Harris D."/>
            <person name="Hoyer L.L."/>
            <person name="Hube B."/>
            <person name="Klis F.M."/>
            <person name="Kodira C."/>
            <person name="Lennard N."/>
            <person name="Logue M.E."/>
            <person name="Martin R."/>
            <person name="Neiman A.M."/>
            <person name="Nikolaou E."/>
            <person name="Quail M.A."/>
            <person name="Quinn J."/>
            <person name="Santos M.C."/>
            <person name="Schmitzberger F.F."/>
            <person name="Sherlock G."/>
            <person name="Shah P."/>
            <person name="Silverstein K.A."/>
            <person name="Skrzypek M.S."/>
            <person name="Soll D."/>
            <person name="Staggs R."/>
            <person name="Stansfield I."/>
            <person name="Stumpf M.P."/>
            <person name="Sudbery P.E."/>
            <person name="Srikantha T."/>
            <person name="Zeng Q."/>
            <person name="Berman J."/>
            <person name="Berriman M."/>
            <person name="Heitman J."/>
            <person name="Gow N.A."/>
            <person name="Lorenz M.C."/>
            <person name="Birren B.W."/>
            <person name="Kellis M."/>
            <person name="Cuomo C.A."/>
        </authorList>
    </citation>
    <scope>NUCLEOTIDE SEQUENCE [LARGE SCALE GENOMIC DNA]</scope>
    <source>
        <strain evidence="20">ATCC MYA-3404 / T1</strain>
    </source>
</reference>
<dbReference type="Pfam" id="PF07687">
    <property type="entry name" value="M20_dimer"/>
    <property type="match status" value="1"/>
</dbReference>
<dbReference type="SUPFAM" id="SSF55031">
    <property type="entry name" value="Bacterial exopeptidase dimerisation domain"/>
    <property type="match status" value="1"/>
</dbReference>
<keyword evidence="4" id="KW-1017">Isopeptide bond</keyword>
<dbReference type="CDD" id="cd05674">
    <property type="entry name" value="M20_yscS"/>
    <property type="match status" value="1"/>
</dbReference>
<comment type="cofactor">
    <cofactor evidence="1">
        <name>Zn(2+)</name>
        <dbReference type="ChEBI" id="CHEBI:29105"/>
    </cofactor>
</comment>
<evidence type="ECO:0000313" key="19">
    <source>
        <dbReference type="EMBL" id="EER35548.1"/>
    </source>
</evidence>
<dbReference type="STRING" id="294747.C5M2J8"/>
<dbReference type="InterPro" id="IPR036264">
    <property type="entry name" value="Bact_exopeptidase_dim_dom"/>
</dbReference>
<dbReference type="InterPro" id="IPR011650">
    <property type="entry name" value="Peptidase_M20_dimer"/>
</dbReference>
<evidence type="ECO:0000256" key="6">
    <source>
        <dbReference type="ARBA" id="ARBA00022670"/>
    </source>
</evidence>
<feature type="domain" description="Peptidase M20 dimerisation" evidence="18">
    <location>
        <begin position="344"/>
        <end position="500"/>
    </location>
</feature>
<name>C5M2J8_CANTT</name>
<comment type="similarity">
    <text evidence="3">Belongs to the peptidase M20A family.</text>
</comment>
<dbReference type="EMBL" id="GG692395">
    <property type="protein sequence ID" value="EER35548.1"/>
    <property type="molecule type" value="Genomic_DNA"/>
</dbReference>
<keyword evidence="11" id="KW-0832">Ubl conjugation</keyword>
<dbReference type="eggNOG" id="KOG2275">
    <property type="taxonomic scope" value="Eukaryota"/>
</dbReference>
<keyword evidence="6" id="KW-0645">Protease</keyword>
<evidence type="ECO:0000256" key="9">
    <source>
        <dbReference type="ARBA" id="ARBA00022801"/>
    </source>
</evidence>
<dbReference type="PANTHER" id="PTHR45962:SF1">
    <property type="entry name" value="N-FATTY-ACYL-AMINO ACID SYNTHASE_HYDROLASE PM20D1"/>
    <property type="match status" value="1"/>
</dbReference>
<dbReference type="Gene3D" id="3.30.70.360">
    <property type="match status" value="1"/>
</dbReference>
<dbReference type="FunFam" id="3.40.630.10:FF:000098">
    <property type="entry name" value="Gly-Xaa carboxypeptidase"/>
    <property type="match status" value="1"/>
</dbReference>
<dbReference type="InterPro" id="IPR047177">
    <property type="entry name" value="Pept_M20A"/>
</dbReference>
<dbReference type="Pfam" id="PF01546">
    <property type="entry name" value="Peptidase_M20"/>
    <property type="match status" value="1"/>
</dbReference>
<feature type="binding site" evidence="16">
    <location>
        <position position="225"/>
    </location>
    <ligand>
        <name>Zn(2+)</name>
        <dbReference type="ChEBI" id="CHEBI:29105"/>
        <label>2</label>
    </ligand>
</feature>
<evidence type="ECO:0000256" key="5">
    <source>
        <dbReference type="ARBA" id="ARBA00022645"/>
    </source>
</evidence>
<evidence type="ECO:0000259" key="18">
    <source>
        <dbReference type="Pfam" id="PF07687"/>
    </source>
</evidence>
<dbReference type="InterPro" id="IPR001261">
    <property type="entry name" value="ArgE/DapE_CS"/>
</dbReference>
<protein>
    <recommendedName>
        <fullName evidence="18">Peptidase M20 dimerisation domain-containing protein</fullName>
    </recommendedName>
</protein>
<dbReference type="GeneID" id="8301949"/>
<dbReference type="InterPro" id="IPR017141">
    <property type="entry name" value="Pept_M20_carboxypep"/>
</dbReference>
<keyword evidence="13 17" id="KW-0472">Membrane</keyword>
<feature type="active site" description="Proton acceptor" evidence="15">
    <location>
        <position position="294"/>
    </location>
</feature>
<evidence type="ECO:0000313" key="20">
    <source>
        <dbReference type="Proteomes" id="UP000002037"/>
    </source>
</evidence>
<dbReference type="GO" id="GO:0051603">
    <property type="term" value="P:proteolysis involved in protein catabolic process"/>
    <property type="evidence" value="ECO:0007669"/>
    <property type="project" value="TreeGrafter"/>
</dbReference>
<dbReference type="PANTHER" id="PTHR45962">
    <property type="entry name" value="N-FATTY-ACYL-AMINO ACID SYNTHASE/HYDROLASE PM20D1"/>
    <property type="match status" value="1"/>
</dbReference>
<accession>C5M2J8</accession>